<name>A0A8J5CAD4_ZINOF</name>
<organism evidence="2 3">
    <name type="scientific">Zingiber officinale</name>
    <name type="common">Ginger</name>
    <name type="synonym">Amomum zingiber</name>
    <dbReference type="NCBI Taxonomy" id="94328"/>
    <lineage>
        <taxon>Eukaryota</taxon>
        <taxon>Viridiplantae</taxon>
        <taxon>Streptophyta</taxon>
        <taxon>Embryophyta</taxon>
        <taxon>Tracheophyta</taxon>
        <taxon>Spermatophyta</taxon>
        <taxon>Magnoliopsida</taxon>
        <taxon>Liliopsida</taxon>
        <taxon>Zingiberales</taxon>
        <taxon>Zingiberaceae</taxon>
        <taxon>Zingiber</taxon>
    </lineage>
</organism>
<dbReference type="GO" id="GO:0006397">
    <property type="term" value="P:mRNA processing"/>
    <property type="evidence" value="ECO:0007669"/>
    <property type="project" value="InterPro"/>
</dbReference>
<accession>A0A8J5CAD4</accession>
<feature type="compositionally biased region" description="Low complexity" evidence="1">
    <location>
        <begin position="378"/>
        <end position="390"/>
    </location>
</feature>
<feature type="region of interest" description="Disordered" evidence="1">
    <location>
        <begin position="58"/>
        <end position="280"/>
    </location>
</feature>
<evidence type="ECO:0000256" key="1">
    <source>
        <dbReference type="SAM" id="MobiDB-lite"/>
    </source>
</evidence>
<feature type="compositionally biased region" description="Basic and acidic residues" evidence="1">
    <location>
        <begin position="644"/>
        <end position="664"/>
    </location>
</feature>
<feature type="region of interest" description="Disordered" evidence="1">
    <location>
        <begin position="692"/>
        <end position="1345"/>
    </location>
</feature>
<dbReference type="InterPro" id="IPR044976">
    <property type="entry name" value="FIPS5/FIPS3-like"/>
</dbReference>
<feature type="compositionally biased region" description="Basic and acidic residues" evidence="1">
    <location>
        <begin position="951"/>
        <end position="960"/>
    </location>
</feature>
<dbReference type="EMBL" id="JACMSC010000020">
    <property type="protein sequence ID" value="KAG6471584.1"/>
    <property type="molecule type" value="Genomic_DNA"/>
</dbReference>
<feature type="compositionally biased region" description="Acidic residues" evidence="1">
    <location>
        <begin position="255"/>
        <end position="265"/>
    </location>
</feature>
<sequence length="1632" mass="183135">MMKRASSQNIACDPAGKIPLSIYNAASDYLGSPLPVSGSDMDDDDEFGELYTDVLQSAAVSVPTSPISASSPSGRPDPRLHAEETDSDGGDGDEPLFGASRADPSVESPSSSKRAIAPVLAAAEEEEEDWMPVRATPAVDPRENWDYEDDDRTPPSRSAEVGAPSAPMEGEPRVLEEDEEEARVSGIQEGNDGIGGGGKLNATEEDGFSLFGGGIGQDSGNLDQAPHIPGLSAGPASSGLFVGSNSEERKPSQSDDWDSDSEDDLQIVLNDSNHGPLGAERHNMVGIDDDDGEEDLVIVTDEDQQHHLPIMEEQDWSEEAMQPAGDGERKEMSDVAKVTGTAAAAPGARIGYSNHGFHSQHHSMFKYVRPGATPLPGDPASGVPSVPSSARTPFGSGPIPGQGRGDWRPASGRGFPGAPKSYNTSFGFPAWANSSVRASGIGLDFTLPSHKNINWTYTYDLTELASMSHLVYILLQGQFLMLTLRVLRKNHGDTLGLIFLTSSISDWMKTSGRIIASGWQDQLRLESTMQSKIRVYESGRSEQEYDPDLPPELAAAAGHDISADNGHGKSDGESNFTSQGRGQLVMRAPLPTGRAIQVEGGGNGERLPSIDTRPPRPRDSDAIIEIVPQDLFDDPRMYNCDPEQQEKGVARDERNSNEAEKDNGNIESEYTNHFSRVSGCCNKEMTSRALLTEEKDESIGKHHNSKTRIPPSRNQALETHSAERLHPESSSRRHLNAREQSTDSMPSQSANSDRHSDQQKETLADCTEVKQCSEKSPVVATDTARELSVEEKSSKQDESIIEEKSSKQDEKLTVADSMEVEDMTSDLHVSRETGADDNLVLPSNRQKLSSQVEHLMVYDTGYEDGLETSDNSKEKSGNSKDYQRQTNGEVLHEGHSSQTDDSKRLRKEDESNFWRKDESQVDGRQNRVKNHTTSRGKENTSNSHQIHLRGRSYERRKESESSSSSWQRREDNMPGRQTKDELVRANNDEMLPRHKNKLKAIDRNRRDEDHSRKHVDGEWRSHNRDESLRHRERDDPLISRRENKDDPIMKRKRDEEYLRGKADKLDALQGHRTKEDSGRRKRERNDLHDNRRELETRMRDKTEDHSSSKHKDDNWRQNREREDRQRVKSHEIALTQRESEEGRGTVRSGRVAENKPLSGNGRNRDDSRSISYDKDYQEKERRRHNELSRRDRREDSMSQNKGRGDAYMNEKHSNADERSSRHERLNPYGDRHLTADGQQTYRERQRENISKTRDVEGKQQNNQVLGKRKHDDRAQNEKVYNKDSNKHESNISSTIVSKADPHQCHEPYENFQHTNSSRKQGDDEPASDDENQSSRRGRSKLERWTSNKERDYDAINNTEALSSLKDIEGNMDNRVQADAMTKNEVNDITSQSDVKDEAGQVVDKTNDDQDRHLDTVAKLKKRSERFKLPMPRDKENGSNRKLDTEVQLSNNEASVDSEIKPERPARKRRWTAAAMACEIPVGRRESACLAFSIIRQVMPTDEGLFHVYKDTPSLKLEVQSGGPNDFRWASSNNLVYYFMVFSEIFIYFAITLITTSQYETNLSCLDISGDQKCAMRLSGCSISRRVSWGLALRHVAISSFERSDIYLGKMAKRCVECNSSGPVTGIQLIDAT</sequence>
<feature type="compositionally biased region" description="Basic and acidic residues" evidence="1">
    <location>
        <begin position="783"/>
        <end position="813"/>
    </location>
</feature>
<feature type="compositionally biased region" description="Basic and acidic residues" evidence="1">
    <location>
        <begin position="870"/>
        <end position="883"/>
    </location>
</feature>
<dbReference type="GO" id="GO:0016607">
    <property type="term" value="C:nuclear speck"/>
    <property type="evidence" value="ECO:0007669"/>
    <property type="project" value="TreeGrafter"/>
</dbReference>
<feature type="compositionally biased region" description="Basic and acidic residues" evidence="1">
    <location>
        <begin position="720"/>
        <end position="741"/>
    </location>
</feature>
<feature type="compositionally biased region" description="Basic and acidic residues" evidence="1">
    <location>
        <begin position="1425"/>
        <end position="1444"/>
    </location>
</feature>
<feature type="region of interest" description="Disordered" evidence="1">
    <location>
        <begin position="1384"/>
        <end position="1463"/>
    </location>
</feature>
<feature type="compositionally biased region" description="Basic and acidic residues" evidence="1">
    <location>
        <begin position="890"/>
        <end position="925"/>
    </location>
</feature>
<feature type="compositionally biased region" description="Basic and acidic residues" evidence="1">
    <location>
        <begin position="999"/>
        <end position="1066"/>
    </location>
</feature>
<feature type="compositionally biased region" description="Basic and acidic residues" evidence="1">
    <location>
        <begin position="1393"/>
        <end position="1417"/>
    </location>
</feature>
<feature type="compositionally biased region" description="Basic and acidic residues" evidence="1">
    <location>
        <begin position="1162"/>
        <end position="1234"/>
    </location>
</feature>
<feature type="compositionally biased region" description="Basic and acidic residues" evidence="1">
    <location>
        <begin position="1299"/>
        <end position="1308"/>
    </location>
</feature>
<proteinExistence type="predicted"/>
<feature type="region of interest" description="Disordered" evidence="1">
    <location>
        <begin position="560"/>
        <end position="670"/>
    </location>
</feature>
<feature type="compositionally biased region" description="Acidic residues" evidence="1">
    <location>
        <begin position="85"/>
        <end position="94"/>
    </location>
</feature>
<dbReference type="PANTHER" id="PTHR36884">
    <property type="entry name" value="FIP1[III]-LIKE PROTEIN"/>
    <property type="match status" value="1"/>
</dbReference>
<feature type="compositionally biased region" description="Basic and acidic residues" evidence="1">
    <location>
        <begin position="967"/>
        <end position="992"/>
    </location>
</feature>
<feature type="compositionally biased region" description="Basic and acidic residues" evidence="1">
    <location>
        <begin position="1241"/>
        <end position="1257"/>
    </location>
</feature>
<feature type="compositionally biased region" description="Polar residues" evidence="1">
    <location>
        <begin position="742"/>
        <end position="751"/>
    </location>
</feature>
<feature type="compositionally biased region" description="Polar residues" evidence="1">
    <location>
        <begin position="58"/>
        <end position="73"/>
    </location>
</feature>
<feature type="region of interest" description="Disordered" evidence="1">
    <location>
        <begin position="375"/>
        <end position="406"/>
    </location>
</feature>
<feature type="compositionally biased region" description="Basic and acidic residues" evidence="1">
    <location>
        <begin position="1072"/>
        <end position="1144"/>
    </location>
</feature>
<dbReference type="Proteomes" id="UP000734854">
    <property type="component" value="Unassembled WGS sequence"/>
</dbReference>
<feature type="compositionally biased region" description="Basic and acidic residues" evidence="1">
    <location>
        <begin position="752"/>
        <end position="773"/>
    </location>
</feature>
<comment type="caution">
    <text evidence="2">The sequence shown here is derived from an EMBL/GenBank/DDBJ whole genome shotgun (WGS) entry which is preliminary data.</text>
</comment>
<feature type="compositionally biased region" description="Polar residues" evidence="1">
    <location>
        <begin position="841"/>
        <end position="852"/>
    </location>
</feature>
<gene>
    <name evidence="2" type="ORF">ZIOFF_069028</name>
</gene>
<dbReference type="GO" id="GO:0003723">
    <property type="term" value="F:RNA binding"/>
    <property type="evidence" value="ECO:0007669"/>
    <property type="project" value="TreeGrafter"/>
</dbReference>
<reference evidence="2 3" key="1">
    <citation type="submission" date="2020-08" db="EMBL/GenBank/DDBJ databases">
        <title>Plant Genome Project.</title>
        <authorList>
            <person name="Zhang R.-G."/>
        </authorList>
    </citation>
    <scope>NUCLEOTIDE SEQUENCE [LARGE SCALE GENOMIC DNA]</scope>
    <source>
        <tissue evidence="2">Rhizome</tissue>
    </source>
</reference>
<keyword evidence="3" id="KW-1185">Reference proteome</keyword>
<dbReference type="PANTHER" id="PTHR36884:SF1">
    <property type="entry name" value="FIP1[V]-LIKE PROTEIN"/>
    <property type="match status" value="1"/>
</dbReference>
<evidence type="ECO:0000313" key="3">
    <source>
        <dbReference type="Proteomes" id="UP000734854"/>
    </source>
</evidence>
<feature type="compositionally biased region" description="Basic and acidic residues" evidence="1">
    <location>
        <begin position="1269"/>
        <end position="1289"/>
    </location>
</feature>
<protein>
    <submittedName>
        <fullName evidence="2">Uncharacterized protein</fullName>
    </submittedName>
</protein>
<evidence type="ECO:0000313" key="2">
    <source>
        <dbReference type="EMBL" id="KAG6471584.1"/>
    </source>
</evidence>